<gene>
    <name evidence="1" type="ORF">ACFSOY_06475</name>
</gene>
<protein>
    <submittedName>
        <fullName evidence="1">Carbonate dehydratase</fullName>
    </submittedName>
</protein>
<dbReference type="InterPro" id="IPR052265">
    <property type="entry name" value="Gamma-CA"/>
</dbReference>
<proteinExistence type="predicted"/>
<reference evidence="2" key="1">
    <citation type="journal article" date="2019" name="Int. J. Syst. Evol. Microbiol.">
        <title>The Global Catalogue of Microorganisms (GCM) 10K type strain sequencing project: providing services to taxonomists for standard genome sequencing and annotation.</title>
        <authorList>
            <consortium name="The Broad Institute Genomics Platform"/>
            <consortium name="The Broad Institute Genome Sequencing Center for Infectious Disease"/>
            <person name="Wu L."/>
            <person name="Ma J."/>
        </authorList>
    </citation>
    <scope>NUCLEOTIDE SEQUENCE [LARGE SCALE GENOMIC DNA]</scope>
    <source>
        <strain evidence="2">CGMCC 1.13574</strain>
    </source>
</reference>
<dbReference type="RefSeq" id="WP_386044942.1">
    <property type="nucleotide sequence ID" value="NZ_JBHUIO010000005.1"/>
</dbReference>
<dbReference type="InterPro" id="IPR011004">
    <property type="entry name" value="Trimer_LpxA-like_sf"/>
</dbReference>
<dbReference type="SUPFAM" id="SSF51161">
    <property type="entry name" value="Trimeric LpxA-like enzymes"/>
    <property type="match status" value="1"/>
</dbReference>
<comment type="caution">
    <text evidence="1">The sequence shown here is derived from an EMBL/GenBank/DDBJ whole genome shotgun (WGS) entry which is preliminary data.</text>
</comment>
<evidence type="ECO:0000313" key="1">
    <source>
        <dbReference type="EMBL" id="MFD2169636.1"/>
    </source>
</evidence>
<sequence>MTKEMGIYPLHQILVPNPPVEEVPAATDPAVSERAVIGVGSIIIGAVCIADDVFVGFYNLIRADSSPPFSIGARSNIQDFVAIHCHPAQYVEVEGKRYGVYVEEKVSILHHAVVHGPLYIGRNTFIGQSASINGAVIEQDCVIMHGAVVTGLVRIAAGRYVAPGQSVFTQEQADRLPPVPERYRQLNGETVDHYVRLGKSYAKQGLLTL</sequence>
<dbReference type="PANTHER" id="PTHR43360">
    <property type="entry name" value="CARBON DIOXIDE CONCENTRATING MECHANISM PROTEIN CCMM"/>
    <property type="match status" value="1"/>
</dbReference>
<keyword evidence="2" id="KW-1185">Reference proteome</keyword>
<dbReference type="Proteomes" id="UP001597343">
    <property type="component" value="Unassembled WGS sequence"/>
</dbReference>
<evidence type="ECO:0000313" key="2">
    <source>
        <dbReference type="Proteomes" id="UP001597343"/>
    </source>
</evidence>
<dbReference type="EMBL" id="JBHUIO010000005">
    <property type="protein sequence ID" value="MFD2169636.1"/>
    <property type="molecule type" value="Genomic_DNA"/>
</dbReference>
<dbReference type="Gene3D" id="2.160.10.10">
    <property type="entry name" value="Hexapeptide repeat proteins"/>
    <property type="match status" value="1"/>
</dbReference>
<organism evidence="1 2">
    <name type="scientific">Tumebacillus lipolyticus</name>
    <dbReference type="NCBI Taxonomy" id="1280370"/>
    <lineage>
        <taxon>Bacteria</taxon>
        <taxon>Bacillati</taxon>
        <taxon>Bacillota</taxon>
        <taxon>Bacilli</taxon>
        <taxon>Bacillales</taxon>
        <taxon>Alicyclobacillaceae</taxon>
        <taxon>Tumebacillus</taxon>
    </lineage>
</organism>
<dbReference type="PANTHER" id="PTHR43360:SF1">
    <property type="entry name" value="CARBOXYSOME ASSEMBLY PROTEIN CCMM"/>
    <property type="match status" value="1"/>
</dbReference>
<name>A0ABW4ZW12_9BACL</name>
<accession>A0ABW4ZW12</accession>